<dbReference type="PANTHER" id="PTHR11178">
    <property type="entry name" value="IRON-SULFUR CLUSTER SCAFFOLD PROTEIN NFU-RELATED"/>
    <property type="match status" value="1"/>
</dbReference>
<feature type="non-terminal residue" evidence="4">
    <location>
        <position position="1"/>
    </location>
</feature>
<evidence type="ECO:0000256" key="2">
    <source>
        <dbReference type="SAM" id="MobiDB-lite"/>
    </source>
</evidence>
<dbReference type="InterPro" id="IPR034904">
    <property type="entry name" value="FSCA_dom_sf"/>
</dbReference>
<sequence>NGIATIFMSGACSGCAMSMQTLKMGVERTLMHYIPEVKVVHGEEDINSQVDPYMSNDAWGGVDLSSPFNITPRQPTTEPPTSKDNPNSRFNKKD</sequence>
<accession>A0A383BF74</accession>
<evidence type="ECO:0000313" key="4">
    <source>
        <dbReference type="EMBL" id="SVE18836.1"/>
    </source>
</evidence>
<dbReference type="GO" id="GO:0051536">
    <property type="term" value="F:iron-sulfur cluster binding"/>
    <property type="evidence" value="ECO:0007669"/>
    <property type="project" value="InterPro"/>
</dbReference>
<dbReference type="GO" id="GO:0005506">
    <property type="term" value="F:iron ion binding"/>
    <property type="evidence" value="ECO:0007669"/>
    <property type="project" value="InterPro"/>
</dbReference>
<comment type="similarity">
    <text evidence="1">Belongs to the NifU family.</text>
</comment>
<dbReference type="AlphaFoldDB" id="A0A383BF74"/>
<dbReference type="Pfam" id="PF01106">
    <property type="entry name" value="NifU"/>
    <property type="match status" value="1"/>
</dbReference>
<dbReference type="InterPro" id="IPR001075">
    <property type="entry name" value="NIF_FeS_clus_asmbl_NifU_C"/>
</dbReference>
<dbReference type="PANTHER" id="PTHR11178:SF1">
    <property type="entry name" value="NFU1 IRON-SULFUR CLUSTER SCAFFOLD HOMOLOG, MITOCHONDRIAL"/>
    <property type="match status" value="1"/>
</dbReference>
<evidence type="ECO:0000256" key="1">
    <source>
        <dbReference type="ARBA" id="ARBA00006420"/>
    </source>
</evidence>
<protein>
    <recommendedName>
        <fullName evidence="3">NIF system FeS cluster assembly NifU C-terminal domain-containing protein</fullName>
    </recommendedName>
</protein>
<gene>
    <name evidence="4" type="ORF">METZ01_LOCUS471690</name>
</gene>
<evidence type="ECO:0000259" key="3">
    <source>
        <dbReference type="Pfam" id="PF01106"/>
    </source>
</evidence>
<feature type="compositionally biased region" description="Polar residues" evidence="2">
    <location>
        <begin position="66"/>
        <end position="94"/>
    </location>
</feature>
<dbReference type="SUPFAM" id="SSF117916">
    <property type="entry name" value="Fe-S cluster assembly (FSCA) domain-like"/>
    <property type="match status" value="1"/>
</dbReference>
<dbReference type="GO" id="GO:0005739">
    <property type="term" value="C:mitochondrion"/>
    <property type="evidence" value="ECO:0007669"/>
    <property type="project" value="TreeGrafter"/>
</dbReference>
<dbReference type="Gene3D" id="3.30.300.130">
    <property type="entry name" value="Fe-S cluster assembly (FSCA)"/>
    <property type="match status" value="1"/>
</dbReference>
<proteinExistence type="inferred from homology"/>
<reference evidence="4" key="1">
    <citation type="submission" date="2018-05" db="EMBL/GenBank/DDBJ databases">
        <authorList>
            <person name="Lanie J.A."/>
            <person name="Ng W.-L."/>
            <person name="Kazmierczak K.M."/>
            <person name="Andrzejewski T.M."/>
            <person name="Davidsen T.M."/>
            <person name="Wayne K.J."/>
            <person name="Tettelin H."/>
            <person name="Glass J.I."/>
            <person name="Rusch D."/>
            <person name="Podicherti R."/>
            <person name="Tsui H.-C.T."/>
            <person name="Winkler M.E."/>
        </authorList>
    </citation>
    <scope>NUCLEOTIDE SEQUENCE</scope>
</reference>
<feature type="domain" description="NIF system FeS cluster assembly NifU C-terminal" evidence="3">
    <location>
        <begin position="3"/>
        <end position="40"/>
    </location>
</feature>
<feature type="region of interest" description="Disordered" evidence="2">
    <location>
        <begin position="64"/>
        <end position="94"/>
    </location>
</feature>
<name>A0A383BF74_9ZZZZ</name>
<dbReference type="GO" id="GO:0016226">
    <property type="term" value="P:iron-sulfur cluster assembly"/>
    <property type="evidence" value="ECO:0007669"/>
    <property type="project" value="InterPro"/>
</dbReference>
<dbReference type="EMBL" id="UINC01200103">
    <property type="protein sequence ID" value="SVE18836.1"/>
    <property type="molecule type" value="Genomic_DNA"/>
</dbReference>
<organism evidence="4">
    <name type="scientific">marine metagenome</name>
    <dbReference type="NCBI Taxonomy" id="408172"/>
    <lineage>
        <taxon>unclassified sequences</taxon>
        <taxon>metagenomes</taxon>
        <taxon>ecological metagenomes</taxon>
    </lineage>
</organism>